<evidence type="ECO:0000313" key="2">
    <source>
        <dbReference type="EMBL" id="CAG8419362.1"/>
    </source>
</evidence>
<reference evidence="2" key="1">
    <citation type="submission" date="2021-07" db="EMBL/GenBank/DDBJ databases">
        <authorList>
            <person name="Branca A.L. A."/>
        </authorList>
    </citation>
    <scope>NUCLEOTIDE SEQUENCE</scope>
</reference>
<gene>
    <name evidence="2" type="ORF">PSALAMII_LOCUS10041</name>
</gene>
<dbReference type="CDD" id="cd18186">
    <property type="entry name" value="BTB_POZ_ZBTB_KLHL-like"/>
    <property type="match status" value="1"/>
</dbReference>
<dbReference type="PROSITE" id="PS50097">
    <property type="entry name" value="BTB"/>
    <property type="match status" value="1"/>
</dbReference>
<dbReference type="SUPFAM" id="SSF54695">
    <property type="entry name" value="POZ domain"/>
    <property type="match status" value="1"/>
</dbReference>
<comment type="caution">
    <text evidence="2">The sequence shown here is derived from an EMBL/GenBank/DDBJ whole genome shotgun (WGS) entry which is preliminary data.</text>
</comment>
<sequence length="61" mass="6610">MLLDPKYSDLKIVCSGEVFSVHKCIVCTQSEFFAKACDGGFHARPRNSKAAVVILGGFTDT</sequence>
<proteinExistence type="predicted"/>
<dbReference type="Pfam" id="PF00651">
    <property type="entry name" value="BTB"/>
    <property type="match status" value="1"/>
</dbReference>
<evidence type="ECO:0000259" key="1">
    <source>
        <dbReference type="PROSITE" id="PS50097"/>
    </source>
</evidence>
<name>A0A9W4NTN6_9EURO</name>
<dbReference type="Gene3D" id="3.30.710.10">
    <property type="entry name" value="Potassium Channel Kv1.1, Chain A"/>
    <property type="match status" value="1"/>
</dbReference>
<accession>A0A9W4NTN6</accession>
<feature type="domain" description="BTB" evidence="1">
    <location>
        <begin position="8"/>
        <end position="33"/>
    </location>
</feature>
<dbReference type="InterPro" id="IPR011333">
    <property type="entry name" value="SKP1/BTB/POZ_sf"/>
</dbReference>
<evidence type="ECO:0000313" key="3">
    <source>
        <dbReference type="Proteomes" id="UP001152646"/>
    </source>
</evidence>
<dbReference type="AlphaFoldDB" id="A0A9W4NTN6"/>
<protein>
    <recommendedName>
        <fullName evidence="1">BTB domain-containing protein</fullName>
    </recommendedName>
</protein>
<dbReference type="Proteomes" id="UP001152646">
    <property type="component" value="Unassembled WGS sequence"/>
</dbReference>
<dbReference type="OrthoDB" id="6359816at2759"/>
<organism evidence="2 3">
    <name type="scientific">Penicillium salamii</name>
    <dbReference type="NCBI Taxonomy" id="1612424"/>
    <lineage>
        <taxon>Eukaryota</taxon>
        <taxon>Fungi</taxon>
        <taxon>Dikarya</taxon>
        <taxon>Ascomycota</taxon>
        <taxon>Pezizomycotina</taxon>
        <taxon>Eurotiomycetes</taxon>
        <taxon>Eurotiomycetidae</taxon>
        <taxon>Eurotiales</taxon>
        <taxon>Aspergillaceae</taxon>
        <taxon>Penicillium</taxon>
    </lineage>
</organism>
<dbReference type="EMBL" id="CAJVPA010000239">
    <property type="protein sequence ID" value="CAG8419362.1"/>
    <property type="molecule type" value="Genomic_DNA"/>
</dbReference>
<dbReference type="InterPro" id="IPR000210">
    <property type="entry name" value="BTB/POZ_dom"/>
</dbReference>